<dbReference type="Proteomes" id="UP001176117">
    <property type="component" value="Unassembled WGS sequence"/>
</dbReference>
<sequence>MKRVRSRIVFDVTKKYGDMLQQVLEWLDEELAKQRDEKRYYLKDKRTVQMQTLFGEVEVRRNSYLDREEGVYTCLLDASLGFDGAKGVSPSIIGGNRHRISCDGSFVFPSGRSAKKDSRLCGDEP</sequence>
<dbReference type="RefSeq" id="WP_240485048.1">
    <property type="nucleotide sequence ID" value="NZ_CP012152.1"/>
</dbReference>
<dbReference type="AlphaFoldDB" id="A0AAW7TK03"/>
<name>A0AAW7TK03_9BACL</name>
<reference evidence="2" key="1">
    <citation type="submission" date="2022-05" db="EMBL/GenBank/DDBJ databases">
        <title>Genome-based reclassification of Anoxybacillus salavatliensis Cihan et al. as a later heterotypic synonym of Anoxybacillus gonensis Belduz et al. 2003.</title>
        <authorList>
            <person name="Inan Bektas K."/>
            <person name="Guler H.I."/>
            <person name="Belduz A.O."/>
            <person name="Canakci S."/>
        </authorList>
    </citation>
    <scope>NUCLEOTIDE SEQUENCE</scope>
    <source>
        <strain evidence="2">NCIMB 13933</strain>
    </source>
</reference>
<evidence type="ECO:0000256" key="1">
    <source>
        <dbReference type="ARBA" id="ARBA00006539"/>
    </source>
</evidence>
<protein>
    <submittedName>
        <fullName evidence="2">UPF0236 family protein</fullName>
    </submittedName>
</protein>
<dbReference type="EMBL" id="JAMOGB010000012">
    <property type="protein sequence ID" value="MDO0878389.1"/>
    <property type="molecule type" value="Genomic_DNA"/>
</dbReference>
<comment type="caution">
    <text evidence="2">The sequence shown here is derived from an EMBL/GenBank/DDBJ whole genome shotgun (WGS) entry which is preliminary data.</text>
</comment>
<organism evidence="2 3">
    <name type="scientific">Anoxybacillus gonensis</name>
    <dbReference type="NCBI Taxonomy" id="198467"/>
    <lineage>
        <taxon>Bacteria</taxon>
        <taxon>Bacillati</taxon>
        <taxon>Bacillota</taxon>
        <taxon>Bacilli</taxon>
        <taxon>Bacillales</taxon>
        <taxon>Anoxybacillaceae</taxon>
        <taxon>Anoxybacillus</taxon>
    </lineage>
</organism>
<evidence type="ECO:0000313" key="3">
    <source>
        <dbReference type="Proteomes" id="UP001176117"/>
    </source>
</evidence>
<dbReference type="InterPro" id="IPR009620">
    <property type="entry name" value="UPF0236"/>
</dbReference>
<evidence type="ECO:0000313" key="2">
    <source>
        <dbReference type="EMBL" id="MDO0878389.1"/>
    </source>
</evidence>
<keyword evidence="3" id="KW-1185">Reference proteome</keyword>
<comment type="similarity">
    <text evidence="1">Belongs to the UPF0236 family.</text>
</comment>
<gene>
    <name evidence="2" type="ORF">NBU54_11980</name>
</gene>
<dbReference type="Pfam" id="PF06782">
    <property type="entry name" value="UPF0236"/>
    <property type="match status" value="1"/>
</dbReference>
<proteinExistence type="inferred from homology"/>
<accession>A0AAW7TK03</accession>